<dbReference type="CDD" id="cd06257">
    <property type="entry name" value="DnaJ"/>
    <property type="match status" value="1"/>
</dbReference>
<dbReference type="EMBL" id="ATHJ01000096">
    <property type="protein sequence ID" value="EPR37899.1"/>
    <property type="molecule type" value="Genomic_DNA"/>
</dbReference>
<dbReference type="Proteomes" id="UP000014977">
    <property type="component" value="Unassembled WGS sequence"/>
</dbReference>
<evidence type="ECO:0000256" key="1">
    <source>
        <dbReference type="SAM" id="MobiDB-lite"/>
    </source>
</evidence>
<proteinExistence type="predicted"/>
<dbReference type="SMART" id="SM00271">
    <property type="entry name" value="DnaJ"/>
    <property type="match status" value="1"/>
</dbReference>
<evidence type="ECO:0000313" key="4">
    <source>
        <dbReference type="Proteomes" id="UP000014977"/>
    </source>
</evidence>
<dbReference type="STRING" id="897.B2D07_14195"/>
<dbReference type="RefSeq" id="WP_020878006.1">
    <property type="nucleotide sequence ID" value="NZ_ATHJ01000096.1"/>
</dbReference>
<dbReference type="AlphaFoldDB" id="S7UUX5"/>
<sequence>MLEVDPSSAPRGIHYPGALSDTGGPYPGRDAISHFISVLNADILCNMNAAARHLPVKKQETRRNRCLSCGTSENMSRRRYCSIACRQLLRRKLDQRTGLLRALNTRYATFYFTDAVIVMDLMPYGERRIFSFIYPRSANRAPAEDYSDLGDILGKAWWTEHERTRKKYLASRHVLARCNGSHGSPRSVSPLELHIPTLKGNALVHLKLDEADLTRPECREIIKQAYRRQVMRHHPDHGGDARSFIRIHQAYEALLAWAKSPSFIRRRGFPDKWFYDGARNAWVQPIPENRSG</sequence>
<dbReference type="OrthoDB" id="5244113at2"/>
<dbReference type="InterPro" id="IPR036869">
    <property type="entry name" value="J_dom_sf"/>
</dbReference>
<keyword evidence="4" id="KW-1185">Reference proteome</keyword>
<dbReference type="Gene3D" id="1.10.287.110">
    <property type="entry name" value="DnaJ domain"/>
    <property type="match status" value="1"/>
</dbReference>
<dbReference type="SUPFAM" id="SSF46565">
    <property type="entry name" value="Chaperone J-domain"/>
    <property type="match status" value="1"/>
</dbReference>
<feature type="domain" description="J" evidence="2">
    <location>
        <begin position="201"/>
        <end position="279"/>
    </location>
</feature>
<dbReference type="eggNOG" id="COG2214">
    <property type="taxonomic scope" value="Bacteria"/>
</dbReference>
<reference evidence="3 4" key="1">
    <citation type="journal article" date="2013" name="Genome Announc.">
        <title>Draft genome sequences for three mercury-methylating, sulfate-reducing bacteria.</title>
        <authorList>
            <person name="Brown S.D."/>
            <person name="Hurt R.A.Jr."/>
            <person name="Gilmour C.C."/>
            <person name="Elias D.A."/>
        </authorList>
    </citation>
    <scope>NUCLEOTIDE SEQUENCE [LARGE SCALE GENOMIC DNA]</scope>
    <source>
        <strain evidence="3 4">DSM 2059</strain>
    </source>
</reference>
<dbReference type="PROSITE" id="PS50076">
    <property type="entry name" value="DNAJ_2"/>
    <property type="match status" value="1"/>
</dbReference>
<name>S7UUX5_DESML</name>
<dbReference type="InterPro" id="IPR001623">
    <property type="entry name" value="DnaJ_domain"/>
</dbReference>
<accession>S7UUX5</accession>
<evidence type="ECO:0000313" key="3">
    <source>
        <dbReference type="EMBL" id="EPR37899.1"/>
    </source>
</evidence>
<feature type="region of interest" description="Disordered" evidence="1">
    <location>
        <begin position="1"/>
        <end position="20"/>
    </location>
</feature>
<organism evidence="3 4">
    <name type="scientific">Desulfococcus multivorans DSM 2059</name>
    <dbReference type="NCBI Taxonomy" id="1121405"/>
    <lineage>
        <taxon>Bacteria</taxon>
        <taxon>Pseudomonadati</taxon>
        <taxon>Thermodesulfobacteriota</taxon>
        <taxon>Desulfobacteria</taxon>
        <taxon>Desulfobacterales</taxon>
        <taxon>Desulfococcaceae</taxon>
        <taxon>Desulfococcus</taxon>
    </lineage>
</organism>
<protein>
    <submittedName>
        <fullName evidence="3">Heat shock protein DnaJ domain protein</fullName>
    </submittedName>
</protein>
<keyword evidence="3" id="KW-0346">Stress response</keyword>
<evidence type="ECO:0000259" key="2">
    <source>
        <dbReference type="PROSITE" id="PS50076"/>
    </source>
</evidence>
<comment type="caution">
    <text evidence="3">The sequence shown here is derived from an EMBL/GenBank/DDBJ whole genome shotgun (WGS) entry which is preliminary data.</text>
</comment>
<gene>
    <name evidence="3" type="ORF">dsmv_2939</name>
</gene>